<dbReference type="GO" id="GO:0007017">
    <property type="term" value="P:microtubule-based process"/>
    <property type="evidence" value="ECO:0007669"/>
    <property type="project" value="InterPro"/>
</dbReference>
<sequence length="111" mass="12892">MFSKQRFSLLRRQSRRWHNAAGSKFRSSEITIRSTNLDEKMQEVVKEIAKRALSRSSSENEVASIIKKYFDEITGSCWHCIVGRNFGSHVECTLHAHLIYSRIAIVLYKTD</sequence>
<evidence type="ECO:0000256" key="10">
    <source>
        <dbReference type="RuleBase" id="RU365010"/>
    </source>
</evidence>
<dbReference type="Pfam" id="PF01221">
    <property type="entry name" value="Dynein_light"/>
    <property type="match status" value="1"/>
</dbReference>
<keyword evidence="9" id="KW-0539">Nucleus</keyword>
<keyword evidence="4 10" id="KW-0963">Cytoplasm</keyword>
<evidence type="ECO:0000313" key="11">
    <source>
        <dbReference type="EMBL" id="CAG9540623.1"/>
    </source>
</evidence>
<evidence type="ECO:0000256" key="6">
    <source>
        <dbReference type="ARBA" id="ARBA00022816"/>
    </source>
</evidence>
<keyword evidence="10" id="KW-0505">Motor protein</keyword>
<evidence type="ECO:0000256" key="9">
    <source>
        <dbReference type="ARBA" id="ARBA00023242"/>
    </source>
</evidence>
<dbReference type="PANTHER" id="PTHR11886:SF35">
    <property type="entry name" value="DYNEIN LIGHT CHAIN"/>
    <property type="match status" value="1"/>
</dbReference>
<dbReference type="GO" id="GO:0005634">
    <property type="term" value="C:nucleus"/>
    <property type="evidence" value="ECO:0007669"/>
    <property type="project" value="UniProtKB-SubCell"/>
</dbReference>
<protein>
    <recommendedName>
        <fullName evidence="10">Dynein light chain</fullName>
    </recommendedName>
</protein>
<keyword evidence="6" id="KW-0509">mRNA transport</keyword>
<keyword evidence="8 10" id="KW-0206">Cytoskeleton</keyword>
<comment type="similarity">
    <text evidence="10">Belongs to the dynein light chain family.</text>
</comment>
<dbReference type="GO" id="GO:0005868">
    <property type="term" value="C:cytoplasmic dynein complex"/>
    <property type="evidence" value="ECO:0007669"/>
    <property type="project" value="TreeGrafter"/>
</dbReference>
<dbReference type="GO" id="GO:0045505">
    <property type="term" value="F:dynein intermediate chain binding"/>
    <property type="evidence" value="ECO:0007669"/>
    <property type="project" value="TreeGrafter"/>
</dbReference>
<dbReference type="GO" id="GO:0005874">
    <property type="term" value="C:microtubule"/>
    <property type="evidence" value="ECO:0007669"/>
    <property type="project" value="UniProtKB-KW"/>
</dbReference>
<comment type="caution">
    <text evidence="11">The sequence shown here is derived from an EMBL/GenBank/DDBJ whole genome shotgun (WGS) entry which is preliminary data.</text>
</comment>
<dbReference type="GO" id="GO:0015031">
    <property type="term" value="P:protein transport"/>
    <property type="evidence" value="ECO:0007669"/>
    <property type="project" value="UniProtKB-KW"/>
</dbReference>
<keyword evidence="3" id="KW-0813">Transport</keyword>
<dbReference type="Gene3D" id="3.30.740.10">
    <property type="entry name" value="Protein Inhibitor Of Neuronal Nitric Oxide Synthase"/>
    <property type="match status" value="1"/>
</dbReference>
<dbReference type="PANTHER" id="PTHR11886">
    <property type="entry name" value="DYNEIN LIGHT CHAIN"/>
    <property type="match status" value="1"/>
</dbReference>
<dbReference type="GO" id="GO:0051028">
    <property type="term" value="P:mRNA transport"/>
    <property type="evidence" value="ECO:0007669"/>
    <property type="project" value="UniProtKB-KW"/>
</dbReference>
<evidence type="ECO:0000256" key="2">
    <source>
        <dbReference type="ARBA" id="ARBA00004245"/>
    </source>
</evidence>
<keyword evidence="10" id="KW-0243">Dynein</keyword>
<gene>
    <name evidence="11" type="ORF">CJOHNSTONI_LOCUS10119</name>
</gene>
<evidence type="ECO:0000256" key="1">
    <source>
        <dbReference type="ARBA" id="ARBA00004123"/>
    </source>
</evidence>
<evidence type="ECO:0000313" key="12">
    <source>
        <dbReference type="Proteomes" id="UP000746747"/>
    </source>
</evidence>
<organism evidence="11 12">
    <name type="scientific">Cercopithifilaria johnstoni</name>
    <dbReference type="NCBI Taxonomy" id="2874296"/>
    <lineage>
        <taxon>Eukaryota</taxon>
        <taxon>Metazoa</taxon>
        <taxon>Ecdysozoa</taxon>
        <taxon>Nematoda</taxon>
        <taxon>Chromadorea</taxon>
        <taxon>Rhabditida</taxon>
        <taxon>Spirurina</taxon>
        <taxon>Spiruromorpha</taxon>
        <taxon>Filarioidea</taxon>
        <taxon>Onchocercidae</taxon>
        <taxon>Cercopithifilaria</taxon>
    </lineage>
</organism>
<keyword evidence="12" id="KW-1185">Reference proteome</keyword>
<accession>A0A8J2MEU3</accession>
<dbReference type="EMBL" id="CAKAEH010001981">
    <property type="protein sequence ID" value="CAG9540623.1"/>
    <property type="molecule type" value="Genomic_DNA"/>
</dbReference>
<keyword evidence="7" id="KW-0653">Protein transport</keyword>
<dbReference type="OrthoDB" id="6506078at2759"/>
<reference evidence="11" key="1">
    <citation type="submission" date="2021-09" db="EMBL/GenBank/DDBJ databases">
        <authorList>
            <consortium name="Pathogen Informatics"/>
        </authorList>
    </citation>
    <scope>NUCLEOTIDE SEQUENCE</scope>
</reference>
<dbReference type="SMART" id="SM01375">
    <property type="entry name" value="Dynein_light"/>
    <property type="match status" value="1"/>
</dbReference>
<dbReference type="AlphaFoldDB" id="A0A8J2MEU3"/>
<dbReference type="InterPro" id="IPR001372">
    <property type="entry name" value="Dynein_light_chain_typ-1/2"/>
</dbReference>
<evidence type="ECO:0000256" key="3">
    <source>
        <dbReference type="ARBA" id="ARBA00022448"/>
    </source>
</evidence>
<name>A0A8J2MEU3_9BILA</name>
<evidence type="ECO:0000256" key="4">
    <source>
        <dbReference type="ARBA" id="ARBA00022490"/>
    </source>
</evidence>
<dbReference type="InterPro" id="IPR037177">
    <property type="entry name" value="DLC_sf"/>
</dbReference>
<evidence type="ECO:0000256" key="8">
    <source>
        <dbReference type="ARBA" id="ARBA00023212"/>
    </source>
</evidence>
<comment type="subcellular location">
    <subcellularLocation>
        <location evidence="2 10">Cytoplasm</location>
        <location evidence="2 10">Cytoskeleton</location>
    </subcellularLocation>
    <subcellularLocation>
        <location evidence="1">Nucleus</location>
    </subcellularLocation>
</comment>
<evidence type="ECO:0000256" key="7">
    <source>
        <dbReference type="ARBA" id="ARBA00022927"/>
    </source>
</evidence>
<proteinExistence type="inferred from homology"/>
<evidence type="ECO:0000256" key="5">
    <source>
        <dbReference type="ARBA" id="ARBA00022701"/>
    </source>
</evidence>
<dbReference type="SUPFAM" id="SSF54648">
    <property type="entry name" value="DLC"/>
    <property type="match status" value="1"/>
</dbReference>
<dbReference type="FunFam" id="3.30.740.10:FF:000005">
    <property type="entry name" value="Dynein light chain"/>
    <property type="match status" value="1"/>
</dbReference>
<keyword evidence="5 10" id="KW-0493">Microtubule</keyword>
<dbReference type="Proteomes" id="UP000746747">
    <property type="component" value="Unassembled WGS sequence"/>
</dbReference>